<dbReference type="Pfam" id="PF07698">
    <property type="entry name" value="7TM-7TMR_HD"/>
    <property type="match status" value="1"/>
</dbReference>
<comment type="caution">
    <text evidence="3">The sequence shown here is derived from an EMBL/GenBank/DDBJ whole genome shotgun (WGS) entry which is preliminary data.</text>
</comment>
<dbReference type="Pfam" id="PF01966">
    <property type="entry name" value="HD"/>
    <property type="match status" value="1"/>
</dbReference>
<dbReference type="Gene3D" id="1.10.3210.10">
    <property type="entry name" value="Hypothetical protein af1432"/>
    <property type="match status" value="1"/>
</dbReference>
<dbReference type="Proteomes" id="UP000030401">
    <property type="component" value="Unassembled WGS sequence"/>
</dbReference>
<dbReference type="InterPro" id="IPR011624">
    <property type="entry name" value="Metal-dep_PHydrolase_7TM_extra"/>
</dbReference>
<dbReference type="SUPFAM" id="SSF109604">
    <property type="entry name" value="HD-domain/PDEase-like"/>
    <property type="match status" value="1"/>
</dbReference>
<dbReference type="InterPro" id="IPR052722">
    <property type="entry name" value="PgpH_phosphodiesterase"/>
</dbReference>
<feature type="transmembrane region" description="Helical" evidence="1">
    <location>
        <begin position="444"/>
        <end position="465"/>
    </location>
</feature>
<feature type="transmembrane region" description="Helical" evidence="1">
    <location>
        <begin position="358"/>
        <end position="377"/>
    </location>
</feature>
<reference evidence="3 4" key="1">
    <citation type="submission" date="2013-08" db="EMBL/GenBank/DDBJ databases">
        <authorList>
            <person name="Huang J."/>
            <person name="Wang G."/>
        </authorList>
    </citation>
    <scope>NUCLEOTIDE SEQUENCE [LARGE SCALE GENOMIC DNA]</scope>
    <source>
        <strain evidence="3 4">JSM 072002</strain>
    </source>
</reference>
<feature type="domain" description="HD/PDEase" evidence="2">
    <location>
        <begin position="494"/>
        <end position="649"/>
    </location>
</feature>
<evidence type="ECO:0000313" key="4">
    <source>
        <dbReference type="Proteomes" id="UP000030401"/>
    </source>
</evidence>
<name>A0A0A5GCJ3_9BACI</name>
<keyword evidence="1" id="KW-0812">Transmembrane</keyword>
<feature type="transmembrane region" description="Helical" evidence="1">
    <location>
        <begin position="308"/>
        <end position="330"/>
    </location>
</feature>
<sequence>MLNNLYQRIKSVQWFNKKRIHALVALLMLAIVLFLLTFTNVRAKIYDIEQFEIADETILSPITIEDKQQTDEKKSQAFQSVDNIYTIDESKLAKQLTYIEDIFKAVNTIEEKEKNDDVKPDSTEELVKQLDKMLADDITSSLDTDVFEQLLKATKEQRDLAKELLVKEVTDVMETGVEASEIEETTENIQEQLHLPSFDDKFQKAINEIAAFAIVENNFLDASKTSQAKNKAANEVEPVMIRQGQVLVSEGERITSDVFHQIELVGLLDNKSNMYRYIGLSIIILLSMAIIAYEMYVLHRERKLHAGVIYAIVIICTMSFVFMKFGSLFQDDWAKVYFAVPLGASAFLLKILIDERMAIVVSVVSAVFATVFFNQQIPGTLNLEAGIYVLFSTIFAVLFLANSKDRTYILKAGLGVTVVNVTLVVMLVFLSYELIPTPALWLQILFAITSAFLASVLTFGLLPFFETGFGILSDSKLITLANPNHPLLRKILTETPGTYHHSVMVANLSEAACESIGANGLIARVGAYYHDLGKTYNPLYFIENQMGAQNPHELLTPEQSAEMIIEHPYAGARVLRKHHMPQQIIDIAEQHHGTTLLKYFYYQAKEKDESVSEDTFRYPGPKPQTREAAVVCICDSVEAAVRSLDHPTPEDIEQLVNSIITDRLLDGQLNECSLTLEDLKHVQITICETLKGIFHSRIQYPDSMKTIKEAN</sequence>
<dbReference type="eggNOG" id="COG1480">
    <property type="taxonomic scope" value="Bacteria"/>
</dbReference>
<dbReference type="PANTHER" id="PTHR36442:SF1">
    <property type="entry name" value="CYCLIC-DI-AMP PHOSPHODIESTERASE PGPH"/>
    <property type="match status" value="1"/>
</dbReference>
<dbReference type="Pfam" id="PF07697">
    <property type="entry name" value="7TMR-HDED"/>
    <property type="match status" value="1"/>
</dbReference>
<accession>A0A0A5GCJ3</accession>
<dbReference type="NCBIfam" id="TIGR00277">
    <property type="entry name" value="HDIG"/>
    <property type="match status" value="1"/>
</dbReference>
<dbReference type="RefSeq" id="WP_036831005.1">
    <property type="nucleotide sequence ID" value="NZ_AVPG01000001.1"/>
</dbReference>
<dbReference type="AlphaFoldDB" id="A0A0A5GCJ3"/>
<evidence type="ECO:0000256" key="1">
    <source>
        <dbReference type="SAM" id="Phobius"/>
    </source>
</evidence>
<keyword evidence="4" id="KW-1185">Reference proteome</keyword>
<dbReference type="InterPro" id="IPR011621">
    <property type="entry name" value="Metal-dep_PHydrolase_7TM_intra"/>
</dbReference>
<dbReference type="PANTHER" id="PTHR36442">
    <property type="entry name" value="CYCLIC-DI-AMP PHOSPHODIESTERASE PGPH"/>
    <property type="match status" value="1"/>
</dbReference>
<dbReference type="OrthoDB" id="9806952at2"/>
<feature type="transmembrane region" description="Helical" evidence="1">
    <location>
        <begin position="274"/>
        <end position="296"/>
    </location>
</feature>
<dbReference type="STRING" id="1385512.N784_00830"/>
<dbReference type="InterPro" id="IPR006675">
    <property type="entry name" value="HDIG_dom"/>
</dbReference>
<dbReference type="SMART" id="SM00471">
    <property type="entry name" value="HDc"/>
    <property type="match status" value="1"/>
</dbReference>
<dbReference type="EMBL" id="AVPG01000001">
    <property type="protein sequence ID" value="KGX88913.1"/>
    <property type="molecule type" value="Genomic_DNA"/>
</dbReference>
<keyword evidence="1" id="KW-1133">Transmembrane helix</keyword>
<feature type="transmembrane region" description="Helical" evidence="1">
    <location>
        <begin position="383"/>
        <end position="401"/>
    </location>
</feature>
<organism evidence="3 4">
    <name type="scientific">Pontibacillus litoralis JSM 072002</name>
    <dbReference type="NCBI Taxonomy" id="1385512"/>
    <lineage>
        <taxon>Bacteria</taxon>
        <taxon>Bacillati</taxon>
        <taxon>Bacillota</taxon>
        <taxon>Bacilli</taxon>
        <taxon>Bacillales</taxon>
        <taxon>Bacillaceae</taxon>
        <taxon>Pontibacillus</taxon>
    </lineage>
</organism>
<dbReference type="CDD" id="cd00077">
    <property type="entry name" value="HDc"/>
    <property type="match status" value="1"/>
</dbReference>
<proteinExistence type="predicted"/>
<evidence type="ECO:0000259" key="2">
    <source>
        <dbReference type="SMART" id="SM00471"/>
    </source>
</evidence>
<dbReference type="InterPro" id="IPR006674">
    <property type="entry name" value="HD_domain"/>
</dbReference>
<gene>
    <name evidence="3" type="ORF">N784_00830</name>
</gene>
<evidence type="ECO:0000313" key="3">
    <source>
        <dbReference type="EMBL" id="KGX88913.1"/>
    </source>
</evidence>
<keyword evidence="1" id="KW-0472">Membrane</keyword>
<protein>
    <submittedName>
        <fullName evidence="3">Membrane protein</fullName>
    </submittedName>
</protein>
<feature type="transmembrane region" description="Helical" evidence="1">
    <location>
        <begin position="408"/>
        <end position="432"/>
    </location>
</feature>
<dbReference type="InterPro" id="IPR003607">
    <property type="entry name" value="HD/PDEase_dom"/>
</dbReference>
<feature type="transmembrane region" description="Helical" evidence="1">
    <location>
        <begin position="336"/>
        <end position="353"/>
    </location>
</feature>